<dbReference type="EMBL" id="JAHQCR010000036">
    <property type="protein sequence ID" value="MBU9721561.1"/>
    <property type="molecule type" value="Genomic_DNA"/>
</dbReference>
<reference evidence="3 4" key="1">
    <citation type="submission" date="2021-06" db="EMBL/GenBank/DDBJ databases">
        <title>Bacillus sp. RD4P76, an endophyte from a halophyte.</title>
        <authorList>
            <person name="Sun J.-Q."/>
        </authorList>
    </citation>
    <scope>NUCLEOTIDE SEQUENCE [LARGE SCALE GENOMIC DNA]</scope>
    <source>
        <strain evidence="3 4">JCM 17098</strain>
    </source>
</reference>
<dbReference type="PROSITE" id="PS00934">
    <property type="entry name" value="GLYOXALASE_I_1"/>
    <property type="match status" value="1"/>
</dbReference>
<dbReference type="RefSeq" id="WP_088076633.1">
    <property type="nucleotide sequence ID" value="NZ_JAHQCR010000036.1"/>
</dbReference>
<dbReference type="InterPro" id="IPR037523">
    <property type="entry name" value="VOC_core"/>
</dbReference>
<keyword evidence="4" id="KW-1185">Reference proteome</keyword>
<evidence type="ECO:0000313" key="4">
    <source>
        <dbReference type="Proteomes" id="UP000790580"/>
    </source>
</evidence>
<evidence type="ECO:0000259" key="2">
    <source>
        <dbReference type="PROSITE" id="PS51819"/>
    </source>
</evidence>
<dbReference type="InterPro" id="IPR029068">
    <property type="entry name" value="Glyas_Bleomycin-R_OHBP_Dase"/>
</dbReference>
<gene>
    <name evidence="3" type="ORF">KS407_08900</name>
</gene>
<organism evidence="3 4">
    <name type="scientific">Evansella alkalicola</name>
    <dbReference type="NCBI Taxonomy" id="745819"/>
    <lineage>
        <taxon>Bacteria</taxon>
        <taxon>Bacillati</taxon>
        <taxon>Bacillota</taxon>
        <taxon>Bacilli</taxon>
        <taxon>Bacillales</taxon>
        <taxon>Bacillaceae</taxon>
        <taxon>Evansella</taxon>
    </lineage>
</organism>
<accession>A0ABS6JU06</accession>
<dbReference type="PROSITE" id="PS51819">
    <property type="entry name" value="VOC"/>
    <property type="match status" value="1"/>
</dbReference>
<comment type="caution">
    <text evidence="3">The sequence shown here is derived from an EMBL/GenBank/DDBJ whole genome shotgun (WGS) entry which is preliminary data.</text>
</comment>
<feature type="domain" description="VOC" evidence="2">
    <location>
        <begin position="6"/>
        <end position="125"/>
    </location>
</feature>
<dbReference type="Gene3D" id="3.10.180.10">
    <property type="entry name" value="2,3-Dihydroxybiphenyl 1,2-Dioxygenase, domain 1"/>
    <property type="match status" value="1"/>
</dbReference>
<name>A0ABS6JU06_9BACI</name>
<protein>
    <submittedName>
        <fullName evidence="3">VOC family protein</fullName>
    </submittedName>
</protein>
<dbReference type="Proteomes" id="UP000790580">
    <property type="component" value="Unassembled WGS sequence"/>
</dbReference>
<dbReference type="Pfam" id="PF00903">
    <property type="entry name" value="Glyoxalase"/>
    <property type="match status" value="1"/>
</dbReference>
<proteinExistence type="predicted"/>
<sequence length="130" mass="15175">MIKIEELHHVSLSVTDLDKAKHFYSNILGFEEMKRPDFDFPGAWYSIGKQQLHLIVYPESKTLRYDRQVESKDGHFAVRVKDYEATLKYLQDQGVSIVEKRFSKSGFAQIFCADPDDNLIEFNVDQKDLI</sequence>
<dbReference type="InterPro" id="IPR004360">
    <property type="entry name" value="Glyas_Fos-R_dOase_dom"/>
</dbReference>
<dbReference type="PANTHER" id="PTHR46142">
    <property type="match status" value="1"/>
</dbReference>
<dbReference type="PANTHER" id="PTHR46142:SF3">
    <property type="entry name" value="F18B13.24 PROTEIN"/>
    <property type="match status" value="1"/>
</dbReference>
<evidence type="ECO:0000313" key="3">
    <source>
        <dbReference type="EMBL" id="MBU9721561.1"/>
    </source>
</evidence>
<keyword evidence="1" id="KW-0479">Metal-binding</keyword>
<evidence type="ECO:0000256" key="1">
    <source>
        <dbReference type="ARBA" id="ARBA00022723"/>
    </source>
</evidence>
<dbReference type="SUPFAM" id="SSF54593">
    <property type="entry name" value="Glyoxalase/Bleomycin resistance protein/Dihydroxybiphenyl dioxygenase"/>
    <property type="match status" value="1"/>
</dbReference>
<dbReference type="InterPro" id="IPR018146">
    <property type="entry name" value="Glyoxalase_1_CS"/>
</dbReference>